<evidence type="ECO:0000313" key="1">
    <source>
        <dbReference type="EMBL" id="KAI2383436.1"/>
    </source>
</evidence>
<accession>A0ACB8UR84</accession>
<name>A0ACB8UR84_9EURO</name>
<sequence length="340" mass="35811">MADKRRINGPPGGTRAPVFTSSLSSAGNEKSSAFERPRRTRKANELRKIFLKTGVIPSASGSAYLELQPGDVSYKSKTLIPPTSSLKLICTVHGPKPLPRSAPFSPNLLLSAHIKFAPFASRKRRGHQRDMPERDLAVHLENALGGMLIGDRWPKSGLDVTINVLEGEDDRWWGGDSLSSGPLGGVDGWGLMSVLANCITAAAAAIADARIDCLDLLTGGVAAVVVVEEDEKDGWTGANGSPPRRRVVLDPDPSEHRGIASLCVVGYMPAREEVTEVWLKGDVVGVGYDALVDGAVDSACAAHGVLVEAVKESAQRYADGLAGGKAAAAAGDDNGEDMQL</sequence>
<gene>
    <name evidence="1" type="primary">MTR3_2</name>
    <name evidence="1" type="ORF">LOY88_005244</name>
</gene>
<protein>
    <submittedName>
        <fullName evidence="1">3'-5'-exoribonuclease</fullName>
    </submittedName>
</protein>
<dbReference type="EMBL" id="JALBCA010000090">
    <property type="protein sequence ID" value="KAI2383436.1"/>
    <property type="molecule type" value="Genomic_DNA"/>
</dbReference>
<comment type="caution">
    <text evidence="1">The sequence shown here is derived from an EMBL/GenBank/DDBJ whole genome shotgun (WGS) entry which is preliminary data.</text>
</comment>
<proteinExistence type="predicted"/>
<organism evidence="1">
    <name type="scientific">Ophidiomyces ophidiicola</name>
    <dbReference type="NCBI Taxonomy" id="1387563"/>
    <lineage>
        <taxon>Eukaryota</taxon>
        <taxon>Fungi</taxon>
        <taxon>Dikarya</taxon>
        <taxon>Ascomycota</taxon>
        <taxon>Pezizomycotina</taxon>
        <taxon>Eurotiomycetes</taxon>
        <taxon>Eurotiomycetidae</taxon>
        <taxon>Onygenales</taxon>
        <taxon>Onygenaceae</taxon>
        <taxon>Ophidiomyces</taxon>
    </lineage>
</organism>
<reference evidence="1" key="1">
    <citation type="journal article" date="2022" name="bioRxiv">
        <title>Population genetic analysis of Ophidiomyces ophidiicola, the causative agent of snake fungal disease, indicates recent introductions to the USA.</title>
        <authorList>
            <person name="Ladner J.T."/>
            <person name="Palmer J.M."/>
            <person name="Ettinger C.L."/>
            <person name="Stajich J.E."/>
            <person name="Farrell T.M."/>
            <person name="Glorioso B.M."/>
            <person name="Lawson B."/>
            <person name="Price S.J."/>
            <person name="Stengle A.G."/>
            <person name="Grear D.A."/>
            <person name="Lorch J.M."/>
        </authorList>
    </citation>
    <scope>NUCLEOTIDE SEQUENCE</scope>
    <source>
        <strain evidence="1">NWHC 24266-5</strain>
    </source>
</reference>